<gene>
    <name evidence="2" type="ORF">BJ997_003595</name>
    <name evidence="1" type="ORF">GY21_19050</name>
</gene>
<protein>
    <recommendedName>
        <fullName evidence="5">Lipoprotein</fullName>
    </recommendedName>
</protein>
<organism evidence="1 3">
    <name type="scientific">Cryobacterium roopkundense</name>
    <dbReference type="NCBI Taxonomy" id="1001240"/>
    <lineage>
        <taxon>Bacteria</taxon>
        <taxon>Bacillati</taxon>
        <taxon>Actinomycetota</taxon>
        <taxon>Actinomycetes</taxon>
        <taxon>Micrococcales</taxon>
        <taxon>Microbacteriaceae</taxon>
        <taxon>Cryobacterium</taxon>
    </lineage>
</organism>
<dbReference type="AlphaFoldDB" id="A0A099J0D1"/>
<dbReference type="RefSeq" id="WP_035839770.1">
    <property type="nucleotide sequence ID" value="NZ_JACHBQ010000001.1"/>
</dbReference>
<sequence length="138" mass="14249">MKLSGKFRVGAAIGVGVVAAVGLTGCATDGQLGIFSEEQSAEDIVSVSEGLPNTADADTTRFLWADGDVRYFAALSLDGDPCMIVLDGDPGTSSNACSTALPLMISSGPGAREVMLADELPSSSPDWEKVAEHLWVSK</sequence>
<dbReference type="OrthoDB" id="5125512at2"/>
<dbReference type="PROSITE" id="PS51257">
    <property type="entry name" value="PROKAR_LIPOPROTEIN"/>
    <property type="match status" value="1"/>
</dbReference>
<name>A0A099J0D1_9MICO</name>
<reference evidence="2 4" key="2">
    <citation type="submission" date="2020-08" db="EMBL/GenBank/DDBJ databases">
        <title>Sequencing the genomes of 1000 actinobacteria strains.</title>
        <authorList>
            <person name="Klenk H.-P."/>
        </authorList>
    </citation>
    <scope>NUCLEOTIDE SEQUENCE [LARGE SCALE GENOMIC DNA]</scope>
    <source>
        <strain evidence="2 4">DSM 21065</strain>
    </source>
</reference>
<dbReference type="Proteomes" id="UP000029864">
    <property type="component" value="Unassembled WGS sequence"/>
</dbReference>
<dbReference type="EMBL" id="JPXF01000118">
    <property type="protein sequence ID" value="KGJ71894.1"/>
    <property type="molecule type" value="Genomic_DNA"/>
</dbReference>
<dbReference type="Proteomes" id="UP000561726">
    <property type="component" value="Unassembled WGS sequence"/>
</dbReference>
<keyword evidence="3" id="KW-1185">Reference proteome</keyword>
<comment type="caution">
    <text evidence="1">The sequence shown here is derived from an EMBL/GenBank/DDBJ whole genome shotgun (WGS) entry which is preliminary data.</text>
</comment>
<evidence type="ECO:0000313" key="3">
    <source>
        <dbReference type="Proteomes" id="UP000029864"/>
    </source>
</evidence>
<evidence type="ECO:0000313" key="4">
    <source>
        <dbReference type="Proteomes" id="UP000561726"/>
    </source>
</evidence>
<reference evidence="1 3" key="1">
    <citation type="submission" date="2014-08" db="EMBL/GenBank/DDBJ databases">
        <authorList>
            <person name="Sisinthy S."/>
        </authorList>
    </citation>
    <scope>NUCLEOTIDE SEQUENCE [LARGE SCALE GENOMIC DNA]</scope>
    <source>
        <strain evidence="1 3">RuG17</strain>
    </source>
</reference>
<dbReference type="EMBL" id="JACHBQ010000001">
    <property type="protein sequence ID" value="MBB5643047.1"/>
    <property type="molecule type" value="Genomic_DNA"/>
</dbReference>
<accession>A0A099J0D1</accession>
<evidence type="ECO:0000313" key="1">
    <source>
        <dbReference type="EMBL" id="KGJ71894.1"/>
    </source>
</evidence>
<proteinExistence type="predicted"/>
<evidence type="ECO:0008006" key="5">
    <source>
        <dbReference type="Google" id="ProtNLM"/>
    </source>
</evidence>
<evidence type="ECO:0000313" key="2">
    <source>
        <dbReference type="EMBL" id="MBB5643047.1"/>
    </source>
</evidence>